<dbReference type="RefSeq" id="XP_043186157.1">
    <property type="nucleotide sequence ID" value="XM_043330812.1"/>
</dbReference>
<evidence type="ECO:0000313" key="11">
    <source>
        <dbReference type="EMBL" id="QRW25920.1"/>
    </source>
</evidence>
<dbReference type="GO" id="GO:0017108">
    <property type="term" value="F:5'-flap endonuclease activity"/>
    <property type="evidence" value="ECO:0007669"/>
    <property type="project" value="InterPro"/>
</dbReference>
<dbReference type="GO" id="GO:0033557">
    <property type="term" value="C:Slx1-Slx4 complex"/>
    <property type="evidence" value="ECO:0007669"/>
    <property type="project" value="UniProtKB-UniRule"/>
</dbReference>
<feature type="region of interest" description="Disordered" evidence="9">
    <location>
        <begin position="392"/>
        <end position="411"/>
    </location>
</feature>
<keyword evidence="7 8" id="KW-0539">Nucleus</keyword>
<evidence type="ECO:0000256" key="1">
    <source>
        <dbReference type="ARBA" id="ARBA00022722"/>
    </source>
</evidence>
<reference evidence="11" key="1">
    <citation type="submission" date="2020-05" db="EMBL/GenBank/DDBJ databases">
        <title>Evolutionary and genomic comparisons of hybrid uninucleate and nonhybrid Rhizoctonia fungi.</title>
        <authorList>
            <person name="Li C."/>
            <person name="Chen X."/>
        </authorList>
    </citation>
    <scope>NUCLEOTIDE SEQUENCE</scope>
    <source>
        <strain evidence="11">AG-1 IA</strain>
    </source>
</reference>
<feature type="compositionally biased region" description="Polar residues" evidence="9">
    <location>
        <begin position="489"/>
        <end position="501"/>
    </location>
</feature>
<keyword evidence="3 8" id="KW-0227">DNA damage</keyword>
<keyword evidence="1 8" id="KW-0540">Nuclease</keyword>
<feature type="compositionally biased region" description="Polar residues" evidence="9">
    <location>
        <begin position="434"/>
        <end position="448"/>
    </location>
</feature>
<comment type="subcellular location">
    <subcellularLocation>
        <location evidence="8">Nucleus</location>
    </subcellularLocation>
</comment>
<evidence type="ECO:0000256" key="8">
    <source>
        <dbReference type="HAMAP-Rule" id="MF_03100"/>
    </source>
</evidence>
<feature type="region of interest" description="Disordered" evidence="9">
    <location>
        <begin position="533"/>
        <end position="603"/>
    </location>
</feature>
<dbReference type="Gene3D" id="3.30.40.10">
    <property type="entry name" value="Zinc/RING finger domain, C3HC4 (zinc finger)"/>
    <property type="match status" value="1"/>
</dbReference>
<evidence type="ECO:0000256" key="4">
    <source>
        <dbReference type="ARBA" id="ARBA00022801"/>
    </source>
</evidence>
<accession>A0A8H8P7D6</accession>
<proteinExistence type="inferred from homology"/>
<dbReference type="GO" id="GO:0000724">
    <property type="term" value="P:double-strand break repair via homologous recombination"/>
    <property type="evidence" value="ECO:0007669"/>
    <property type="project" value="TreeGrafter"/>
</dbReference>
<dbReference type="InterPro" id="IPR027520">
    <property type="entry name" value="Slx1"/>
</dbReference>
<dbReference type="KEGG" id="rsx:RhiXN_10997"/>
<dbReference type="Proteomes" id="UP000650533">
    <property type="component" value="Chromosome 14"/>
</dbReference>
<feature type="compositionally biased region" description="Polar residues" evidence="9">
    <location>
        <begin position="540"/>
        <end position="552"/>
    </location>
</feature>
<evidence type="ECO:0000259" key="10">
    <source>
        <dbReference type="PROSITE" id="PS50164"/>
    </source>
</evidence>
<organism evidence="11 12">
    <name type="scientific">Rhizoctonia solani</name>
    <dbReference type="NCBI Taxonomy" id="456999"/>
    <lineage>
        <taxon>Eukaryota</taxon>
        <taxon>Fungi</taxon>
        <taxon>Dikarya</taxon>
        <taxon>Basidiomycota</taxon>
        <taxon>Agaricomycotina</taxon>
        <taxon>Agaricomycetes</taxon>
        <taxon>Cantharellales</taxon>
        <taxon>Ceratobasidiaceae</taxon>
        <taxon>Rhizoctonia</taxon>
    </lineage>
</organism>
<comment type="function">
    <text evidence="8">Catalytic subunit of the SLX1-SLX4 structure-specific endonuclease that resolves DNA secondary structures generated during DNA repair and recombination. Has endonuclease activity towards branched DNA substrates, introducing single-strand cuts in duplex DNA close to junctions with ss-DNA.</text>
</comment>
<comment type="cofactor">
    <cofactor evidence="8">
        <name>a divalent metal cation</name>
        <dbReference type="ChEBI" id="CHEBI:60240"/>
    </cofactor>
</comment>
<dbReference type="FunFam" id="3.40.1440.10:FF:000006">
    <property type="entry name" value="Structure-specific endonuclease subunit SLX1"/>
    <property type="match status" value="1"/>
</dbReference>
<dbReference type="GO" id="GO:0008821">
    <property type="term" value="F:crossover junction DNA endonuclease activity"/>
    <property type="evidence" value="ECO:0007669"/>
    <property type="project" value="TreeGrafter"/>
</dbReference>
<keyword evidence="6 8" id="KW-0234">DNA repair</keyword>
<dbReference type="PROSITE" id="PS50164">
    <property type="entry name" value="GIY_YIG"/>
    <property type="match status" value="1"/>
</dbReference>
<dbReference type="InterPro" id="IPR050381">
    <property type="entry name" value="SLX1_endonuclease"/>
</dbReference>
<feature type="domain" description="GIY-YIG" evidence="10">
    <location>
        <begin position="101"/>
        <end position="183"/>
    </location>
</feature>
<dbReference type="GeneID" id="67033275"/>
<comment type="similarity">
    <text evidence="8">Belongs to the SLX1 family.</text>
</comment>
<evidence type="ECO:0000256" key="9">
    <source>
        <dbReference type="SAM" id="MobiDB-lite"/>
    </source>
</evidence>
<dbReference type="InterPro" id="IPR013083">
    <property type="entry name" value="Znf_RING/FYVE/PHD"/>
</dbReference>
<dbReference type="Pfam" id="PF21202">
    <property type="entry name" value="SLX1_C"/>
    <property type="match status" value="1"/>
</dbReference>
<dbReference type="HAMAP" id="MF_03100">
    <property type="entry name" value="Endonuc_su_Slx1"/>
    <property type="match status" value="1"/>
</dbReference>
<evidence type="ECO:0000313" key="12">
    <source>
        <dbReference type="Proteomes" id="UP000650533"/>
    </source>
</evidence>
<dbReference type="CDD" id="cd10455">
    <property type="entry name" value="GIY-YIG_SLX1"/>
    <property type="match status" value="1"/>
</dbReference>
<evidence type="ECO:0000256" key="3">
    <source>
        <dbReference type="ARBA" id="ARBA00022763"/>
    </source>
</evidence>
<dbReference type="Pfam" id="PF01541">
    <property type="entry name" value="GIY-YIG"/>
    <property type="match status" value="1"/>
</dbReference>
<feature type="region of interest" description="Disordered" evidence="9">
    <location>
        <begin position="423"/>
        <end position="455"/>
    </location>
</feature>
<feature type="region of interest" description="Disordered" evidence="9">
    <location>
        <begin position="476"/>
        <end position="505"/>
    </location>
</feature>
<dbReference type="InterPro" id="IPR000305">
    <property type="entry name" value="GIY-YIG_endonuc"/>
</dbReference>
<evidence type="ECO:0000256" key="7">
    <source>
        <dbReference type="ARBA" id="ARBA00023242"/>
    </source>
</evidence>
<evidence type="ECO:0000256" key="2">
    <source>
        <dbReference type="ARBA" id="ARBA00022759"/>
    </source>
</evidence>
<dbReference type="AlphaFoldDB" id="A0A8H8P7D6"/>
<keyword evidence="2 8" id="KW-0255">Endonuclease</keyword>
<protein>
    <submittedName>
        <fullName evidence="11">Structure-specific endonuclease subunit SLX1</fullName>
    </submittedName>
</protein>
<dbReference type="PANTHER" id="PTHR20208">
    <property type="entry name" value="STRUCTURE-SPECIFIC ENDONUCLEASE SUBUNIT SLX1"/>
    <property type="match status" value="1"/>
</dbReference>
<dbReference type="SUPFAM" id="SSF82771">
    <property type="entry name" value="GIY-YIG endonuclease"/>
    <property type="match status" value="1"/>
</dbReference>
<gene>
    <name evidence="11" type="ORF">RhiXN_10997</name>
</gene>
<sequence length="603" mass="66831">MSLESFRMHSTGKATKPFSAGWDQRRELKVVQHRNASEYALDHDVKLERTNVNPPLNGLNGFAAAPPQGPGYTPLIIASGKAPSKMASRTTLGEDQHTIPLFYACYLLRSVKSKSSRSTYVGSTPDPPRRIRQHNGELTQGAYKTRRGRPWVMTMIVYGFPSKLAALQFEWAWQHPYRSRHLRVPETTRGENNYSQIFKQDSQANFLRTKIFVAHTMLSVAPYSTWPLHVKIFTDEAKNIWDEICRVDTNGPLPEGSTVSVELEGVDGRAYVPVSRRTQMRTGPIDVKDTKFNSSHIHKYQSLVNQQTQLSCCICSSEIDVKRVDHLRIALCPGGDCTAISHLDCLARSFIKHPSNPPGLIPRGGICKACEQYTLWGDVVRGCYRRARGGLQQPDLGQDPEDNDQEASAQAVDDLSRHINALQISGSPRKARTVKSTAPKSCAKSTSRATRRNVQKARVIDSDVEDFGAEMDAVDCDTEDSEPAHPSRRQNASVASYQRASKPTKAKNILGSCDKTRSIDEVVRRALDKMPISGLGESMQARSTLSMTPSRQKSTKSRNGIGPGAQGQIAITVDEENGNFGTPRDASRPKRTPSPEYIDLEGI</sequence>
<dbReference type="PANTHER" id="PTHR20208:SF10">
    <property type="entry name" value="STRUCTURE-SPECIFIC ENDONUCLEASE SUBUNIT SLX1"/>
    <property type="match status" value="1"/>
</dbReference>
<dbReference type="InterPro" id="IPR048749">
    <property type="entry name" value="SLX1_C"/>
</dbReference>
<keyword evidence="5 8" id="KW-0233">DNA recombination</keyword>
<evidence type="ECO:0000256" key="5">
    <source>
        <dbReference type="ARBA" id="ARBA00023172"/>
    </source>
</evidence>
<comment type="caution">
    <text evidence="8">Lacks conserved residue(s) required for the propagation of feature annotation.</text>
</comment>
<dbReference type="Gene3D" id="3.40.1440.10">
    <property type="entry name" value="GIY-YIG endonuclease"/>
    <property type="match status" value="1"/>
</dbReference>
<dbReference type="InterPro" id="IPR035901">
    <property type="entry name" value="GIY-YIG_endonuc_sf"/>
</dbReference>
<keyword evidence="4 8" id="KW-0378">Hydrolase</keyword>
<name>A0A8H8P7D6_9AGAM</name>
<comment type="subunit">
    <text evidence="8">Forms a heterodimer with SLX4.</text>
</comment>
<evidence type="ECO:0000256" key="6">
    <source>
        <dbReference type="ARBA" id="ARBA00023204"/>
    </source>
</evidence>
<dbReference type="EMBL" id="CP059671">
    <property type="protein sequence ID" value="QRW25920.1"/>
    <property type="molecule type" value="Genomic_DNA"/>
</dbReference>